<feature type="transmembrane region" description="Helical" evidence="1">
    <location>
        <begin position="129"/>
        <end position="153"/>
    </location>
</feature>
<comment type="caution">
    <text evidence="2">The sequence shown here is derived from an EMBL/GenBank/DDBJ whole genome shotgun (WGS) entry which is preliminary data.</text>
</comment>
<evidence type="ECO:0000313" key="3">
    <source>
        <dbReference type="Proteomes" id="UP000238882"/>
    </source>
</evidence>
<name>A0A2S7WN76_9FLAO</name>
<proteinExistence type="predicted"/>
<evidence type="ECO:0000313" key="2">
    <source>
        <dbReference type="EMBL" id="PQJ79067.1"/>
    </source>
</evidence>
<dbReference type="AlphaFoldDB" id="A0A2S7WN76"/>
<sequence>MLKIFKLSNYNKRALIGGIIAAIFTGFGAFALGSISGYEAKELIKSSLSGFIMLCNTIVLASATILALLLTLISVSSGTKTNLNKSHYKHVILIAKIDTIVFVAAMIIFQFFNLPVTESENVPTEWYAYIYYSTLVISSILSGGLISVVLMLFNAVTSIIKVVGLGIEDHPILLKKEDEQENKKNED</sequence>
<gene>
    <name evidence="2" type="ORF">BTO18_07730</name>
</gene>
<feature type="transmembrane region" description="Helical" evidence="1">
    <location>
        <begin position="91"/>
        <end position="109"/>
    </location>
</feature>
<organism evidence="2 3">
    <name type="scientific">Polaribacter porphyrae</name>
    <dbReference type="NCBI Taxonomy" id="1137780"/>
    <lineage>
        <taxon>Bacteria</taxon>
        <taxon>Pseudomonadati</taxon>
        <taxon>Bacteroidota</taxon>
        <taxon>Flavobacteriia</taxon>
        <taxon>Flavobacteriales</taxon>
        <taxon>Flavobacteriaceae</taxon>
    </lineage>
</organism>
<evidence type="ECO:0000256" key="1">
    <source>
        <dbReference type="SAM" id="Phobius"/>
    </source>
</evidence>
<accession>A0A2S7WN76</accession>
<protein>
    <submittedName>
        <fullName evidence="2">Uncharacterized protein</fullName>
    </submittedName>
</protein>
<keyword evidence="1" id="KW-0812">Transmembrane</keyword>
<feature type="transmembrane region" description="Helical" evidence="1">
    <location>
        <begin position="14"/>
        <end position="36"/>
    </location>
</feature>
<dbReference type="OrthoDB" id="1444868at2"/>
<keyword evidence="1" id="KW-0472">Membrane</keyword>
<feature type="transmembrane region" description="Helical" evidence="1">
    <location>
        <begin position="48"/>
        <end position="70"/>
    </location>
</feature>
<keyword evidence="3" id="KW-1185">Reference proteome</keyword>
<dbReference type="Proteomes" id="UP000238882">
    <property type="component" value="Unassembled WGS sequence"/>
</dbReference>
<keyword evidence="1" id="KW-1133">Transmembrane helix</keyword>
<dbReference type="EMBL" id="MSCN01000001">
    <property type="protein sequence ID" value="PQJ79067.1"/>
    <property type="molecule type" value="Genomic_DNA"/>
</dbReference>
<reference evidence="2 3" key="1">
    <citation type="submission" date="2016-12" db="EMBL/GenBank/DDBJ databases">
        <title>Trade-off between light-utilization and light-protection in marine flavobacteria.</title>
        <authorList>
            <person name="Kumagai Y."/>
            <person name="Yoshizawa S."/>
            <person name="Kogure K."/>
            <person name="Iwasaki W."/>
        </authorList>
    </citation>
    <scope>NUCLEOTIDE SEQUENCE [LARGE SCALE GENOMIC DNA]</scope>
    <source>
        <strain evidence="2 3">NBRC 108759</strain>
    </source>
</reference>